<gene>
    <name evidence="2" type="ORF">MERR_LOCUS25646</name>
</gene>
<comment type="caution">
    <text evidence="2">The sequence shown here is derived from an EMBL/GenBank/DDBJ whole genome shotgun (WGS) entry which is preliminary data.</text>
</comment>
<keyword evidence="3" id="KW-1185">Reference proteome</keyword>
<dbReference type="AlphaFoldDB" id="A0A6D2JP62"/>
<accession>A0A6D2JP62</accession>
<proteinExistence type="predicted"/>
<feature type="region of interest" description="Disordered" evidence="1">
    <location>
        <begin position="100"/>
        <end position="149"/>
    </location>
</feature>
<evidence type="ECO:0000313" key="3">
    <source>
        <dbReference type="Proteomes" id="UP000467841"/>
    </source>
</evidence>
<sequence length="170" mass="18861">MIIVGATLMAEQNLSTLAPVLSSRPTHHLTSFHLHLTHPTSTHLHSILYHHHSTAYTILQVHNPNQMSAKGTSLTEAPTVDRHASSAKFLSSPLSPIPKVRNVYEESSKSKRKTSNHDRSDHDHDPIVRPTVPTDRPNAAVDPKPFLKPNPPNSSPSFACFYFVLACYSF</sequence>
<protein>
    <submittedName>
        <fullName evidence="2">Uncharacterized protein</fullName>
    </submittedName>
</protein>
<evidence type="ECO:0000313" key="2">
    <source>
        <dbReference type="EMBL" id="CAA7038411.1"/>
    </source>
</evidence>
<dbReference type="EMBL" id="CACVBM020001193">
    <property type="protein sequence ID" value="CAA7038411.1"/>
    <property type="molecule type" value="Genomic_DNA"/>
</dbReference>
<name>A0A6D2JP62_9BRAS</name>
<organism evidence="2 3">
    <name type="scientific">Microthlaspi erraticum</name>
    <dbReference type="NCBI Taxonomy" id="1685480"/>
    <lineage>
        <taxon>Eukaryota</taxon>
        <taxon>Viridiplantae</taxon>
        <taxon>Streptophyta</taxon>
        <taxon>Embryophyta</taxon>
        <taxon>Tracheophyta</taxon>
        <taxon>Spermatophyta</taxon>
        <taxon>Magnoliopsida</taxon>
        <taxon>eudicotyledons</taxon>
        <taxon>Gunneridae</taxon>
        <taxon>Pentapetalae</taxon>
        <taxon>rosids</taxon>
        <taxon>malvids</taxon>
        <taxon>Brassicales</taxon>
        <taxon>Brassicaceae</taxon>
        <taxon>Coluteocarpeae</taxon>
        <taxon>Microthlaspi</taxon>
    </lineage>
</organism>
<reference evidence="2" key="1">
    <citation type="submission" date="2020-01" db="EMBL/GenBank/DDBJ databases">
        <authorList>
            <person name="Mishra B."/>
        </authorList>
    </citation>
    <scope>NUCLEOTIDE SEQUENCE [LARGE SCALE GENOMIC DNA]</scope>
</reference>
<dbReference type="Proteomes" id="UP000467841">
    <property type="component" value="Unassembled WGS sequence"/>
</dbReference>
<feature type="compositionally biased region" description="Basic and acidic residues" evidence="1">
    <location>
        <begin position="102"/>
        <end position="127"/>
    </location>
</feature>
<evidence type="ECO:0000256" key="1">
    <source>
        <dbReference type="SAM" id="MobiDB-lite"/>
    </source>
</evidence>